<dbReference type="RefSeq" id="WP_295576961.1">
    <property type="nucleotide sequence ID" value="NZ_FLQR01000009.1"/>
</dbReference>
<dbReference type="AlphaFoldDB" id="A0A1Y5P9J7"/>
<sequence length="73" mass="8587">MDELQPGVYRHFKGARYEVIALARHSETEETMVLYRPLVGDPALWVRPLAMWNEHVSRDDYRGPRFVREDASV</sequence>
<evidence type="ECO:0000313" key="2">
    <source>
        <dbReference type="EMBL" id="SBS73989.1"/>
    </source>
</evidence>
<dbReference type="EMBL" id="FLQR01000009">
    <property type="protein sequence ID" value="SBS73989.1"/>
    <property type="molecule type" value="Genomic_DNA"/>
</dbReference>
<evidence type="ECO:0000259" key="1">
    <source>
        <dbReference type="Pfam" id="PF07866"/>
    </source>
</evidence>
<name>A0A1Y5P9J7_9MICO</name>
<reference evidence="2" key="1">
    <citation type="submission" date="2016-03" db="EMBL/GenBank/DDBJ databases">
        <authorList>
            <person name="Ploux O."/>
        </authorList>
    </citation>
    <scope>NUCLEOTIDE SEQUENCE</scope>
    <source>
        <strain evidence="2">UC1</strain>
    </source>
</reference>
<gene>
    <name evidence="2" type="ORF">MIPYR_50116</name>
</gene>
<accession>A0A1Y5P9J7</accession>
<proteinExistence type="predicted"/>
<feature type="domain" description="DUF1653" evidence="1">
    <location>
        <begin position="7"/>
        <end position="67"/>
    </location>
</feature>
<protein>
    <recommendedName>
        <fullName evidence="1">DUF1653 domain-containing protein</fullName>
    </recommendedName>
</protein>
<dbReference type="Pfam" id="PF07866">
    <property type="entry name" value="DUF1653"/>
    <property type="match status" value="1"/>
</dbReference>
<dbReference type="InterPro" id="IPR023387">
    <property type="entry name" value="DUF1653-like_dom"/>
</dbReference>
<organism evidence="2">
    <name type="scientific">uncultured Microbacterium sp</name>
    <dbReference type="NCBI Taxonomy" id="191216"/>
    <lineage>
        <taxon>Bacteria</taxon>
        <taxon>Bacillati</taxon>
        <taxon>Actinomycetota</taxon>
        <taxon>Actinomycetes</taxon>
        <taxon>Micrococcales</taxon>
        <taxon>Microbacteriaceae</taxon>
        <taxon>Microbacterium</taxon>
        <taxon>environmental samples</taxon>
    </lineage>
</organism>
<dbReference type="Gene3D" id="2.30.30.320">
    <property type="entry name" value="DUF1653-like domain"/>
    <property type="match status" value="1"/>
</dbReference>
<dbReference type="InterPro" id="IPR037135">
    <property type="entry name" value="DUF1653-like_dom_sf"/>
</dbReference>